<comment type="similarity">
    <text evidence="4 19">Belongs to the CobS family.</text>
</comment>
<feature type="transmembrane region" description="Helical" evidence="19">
    <location>
        <begin position="76"/>
        <end position="94"/>
    </location>
</feature>
<keyword evidence="10 19" id="KW-0812">Transmembrane</keyword>
<reference evidence="20 21" key="1">
    <citation type="submission" date="2016-10" db="EMBL/GenBank/DDBJ databases">
        <authorList>
            <person name="de Groot N.N."/>
        </authorList>
    </citation>
    <scope>NUCLEOTIDE SEQUENCE [LARGE SCALE GENOMIC DNA]</scope>
    <source>
        <strain evidence="20 21">ATCC 700224</strain>
    </source>
</reference>
<comment type="cofactor">
    <cofactor evidence="1 19">
        <name>Mg(2+)</name>
        <dbReference type="ChEBI" id="CHEBI:18420"/>
    </cofactor>
</comment>
<feature type="transmembrane region" description="Helical" evidence="19">
    <location>
        <begin position="48"/>
        <end position="69"/>
    </location>
</feature>
<gene>
    <name evidence="19" type="primary">cobS</name>
    <name evidence="20" type="ORF">SAMN05421720_11155</name>
</gene>
<evidence type="ECO:0000256" key="2">
    <source>
        <dbReference type="ARBA" id="ARBA00004651"/>
    </source>
</evidence>
<keyword evidence="7 19" id="KW-1003">Cell membrane</keyword>
<dbReference type="GO" id="GO:0009236">
    <property type="term" value="P:cobalamin biosynthetic process"/>
    <property type="evidence" value="ECO:0007669"/>
    <property type="project" value="UniProtKB-UniRule"/>
</dbReference>
<dbReference type="PANTHER" id="PTHR34148">
    <property type="entry name" value="ADENOSYLCOBINAMIDE-GDP RIBAZOLETRANSFERASE"/>
    <property type="match status" value="1"/>
</dbReference>
<sequence length="265" mass="26336">MELDPDAPTARKDGPRRRFDEISLALVFLTRLPGVRTDWSRPLMSAAWAFPVAGAVVGLVGGGVAALLATLGAPPLLAATLGVAAAVLFTGALHEDGLADTADGIGSGRDRARSLEILRDSRIGAYGVLALIVSSLARVTALAALLEAGAWTAALPAFVLAAALGRGAGPAVMAALPPARDDGVGAAAGRPAPAGVAVALVLPLLAGLLVGGWPALPLALAPLVWLGWLALRRLGGTTGDVVGAAILLTETTALALLAMAWGGAA</sequence>
<evidence type="ECO:0000256" key="14">
    <source>
        <dbReference type="ARBA" id="ARBA00025228"/>
    </source>
</evidence>
<dbReference type="AlphaFoldDB" id="A0A1G7FG34"/>
<dbReference type="GO" id="GO:0051073">
    <property type="term" value="F:adenosylcobinamide-GDP ribazoletransferase activity"/>
    <property type="evidence" value="ECO:0007669"/>
    <property type="project" value="UniProtKB-UniRule"/>
</dbReference>
<evidence type="ECO:0000256" key="8">
    <source>
        <dbReference type="ARBA" id="ARBA00022573"/>
    </source>
</evidence>
<feature type="transmembrane region" description="Helical" evidence="19">
    <location>
        <begin position="153"/>
        <end position="176"/>
    </location>
</feature>
<keyword evidence="8 19" id="KW-0169">Cobalamin biosynthesis</keyword>
<feature type="transmembrane region" description="Helical" evidence="19">
    <location>
        <begin position="241"/>
        <end position="262"/>
    </location>
</feature>
<evidence type="ECO:0000256" key="4">
    <source>
        <dbReference type="ARBA" id="ARBA00010561"/>
    </source>
</evidence>
<keyword evidence="9 19" id="KW-0808">Transferase</keyword>
<evidence type="ECO:0000256" key="6">
    <source>
        <dbReference type="ARBA" id="ARBA00015850"/>
    </source>
</evidence>
<evidence type="ECO:0000313" key="21">
    <source>
        <dbReference type="Proteomes" id="UP000199412"/>
    </source>
</evidence>
<evidence type="ECO:0000256" key="13">
    <source>
        <dbReference type="ARBA" id="ARBA00023136"/>
    </source>
</evidence>
<accession>A0A1G7FG34</accession>
<evidence type="ECO:0000256" key="18">
    <source>
        <dbReference type="ARBA" id="ARBA00049504"/>
    </source>
</evidence>
<comment type="catalytic activity">
    <reaction evidence="17 19">
        <text>alpha-ribazole + adenosylcob(III)inamide-GDP = adenosylcob(III)alamin + GMP + H(+)</text>
        <dbReference type="Rhea" id="RHEA:16049"/>
        <dbReference type="ChEBI" id="CHEBI:10329"/>
        <dbReference type="ChEBI" id="CHEBI:15378"/>
        <dbReference type="ChEBI" id="CHEBI:18408"/>
        <dbReference type="ChEBI" id="CHEBI:58115"/>
        <dbReference type="ChEBI" id="CHEBI:60487"/>
        <dbReference type="EC" id="2.7.8.26"/>
    </reaction>
</comment>
<comment type="function">
    <text evidence="14 19">Joins adenosylcobinamide-GDP and alpha-ribazole to generate adenosylcobalamin (Ado-cobalamin). Also synthesizes adenosylcobalamin 5'-phosphate from adenosylcobinamide-GDP and alpha-ribazole 5'-phosphate.</text>
</comment>
<keyword evidence="11 19" id="KW-0460">Magnesium</keyword>
<feature type="transmembrane region" description="Helical" evidence="19">
    <location>
        <begin position="196"/>
        <end position="229"/>
    </location>
</feature>
<evidence type="ECO:0000256" key="9">
    <source>
        <dbReference type="ARBA" id="ARBA00022679"/>
    </source>
</evidence>
<keyword evidence="13 19" id="KW-0472">Membrane</keyword>
<organism evidence="20 21">
    <name type="scientific">Rhodospira trueperi</name>
    <dbReference type="NCBI Taxonomy" id="69960"/>
    <lineage>
        <taxon>Bacteria</taxon>
        <taxon>Pseudomonadati</taxon>
        <taxon>Pseudomonadota</taxon>
        <taxon>Alphaproteobacteria</taxon>
        <taxon>Rhodospirillales</taxon>
        <taxon>Rhodospirillaceae</taxon>
        <taxon>Rhodospira</taxon>
    </lineage>
</organism>
<feature type="transmembrane region" description="Helical" evidence="19">
    <location>
        <begin position="123"/>
        <end position="146"/>
    </location>
</feature>
<dbReference type="EMBL" id="FNAP01000011">
    <property type="protein sequence ID" value="SDE74903.1"/>
    <property type="molecule type" value="Genomic_DNA"/>
</dbReference>
<dbReference type="NCBIfam" id="TIGR00317">
    <property type="entry name" value="cobS"/>
    <property type="match status" value="1"/>
</dbReference>
<comment type="pathway">
    <text evidence="3 19">Cofactor biosynthesis; adenosylcobalamin biosynthesis; adenosylcobalamin from cob(II)yrinate a,c-diamide: step 7/7.</text>
</comment>
<evidence type="ECO:0000256" key="12">
    <source>
        <dbReference type="ARBA" id="ARBA00022989"/>
    </source>
</evidence>
<dbReference type="GO" id="GO:0005886">
    <property type="term" value="C:plasma membrane"/>
    <property type="evidence" value="ECO:0007669"/>
    <property type="project" value="UniProtKB-SubCell"/>
</dbReference>
<dbReference type="EC" id="2.7.8.26" evidence="5 19"/>
<name>A0A1G7FG34_9PROT</name>
<keyword evidence="21" id="KW-1185">Reference proteome</keyword>
<dbReference type="RefSeq" id="WP_092787352.1">
    <property type="nucleotide sequence ID" value="NZ_FNAP01000011.1"/>
</dbReference>
<comment type="catalytic activity">
    <reaction evidence="18 19">
        <text>alpha-ribazole 5'-phosphate + adenosylcob(III)inamide-GDP = adenosylcob(III)alamin 5'-phosphate + GMP + H(+)</text>
        <dbReference type="Rhea" id="RHEA:23560"/>
        <dbReference type="ChEBI" id="CHEBI:15378"/>
        <dbReference type="ChEBI" id="CHEBI:57918"/>
        <dbReference type="ChEBI" id="CHEBI:58115"/>
        <dbReference type="ChEBI" id="CHEBI:60487"/>
        <dbReference type="ChEBI" id="CHEBI:60493"/>
        <dbReference type="EC" id="2.7.8.26"/>
    </reaction>
</comment>
<evidence type="ECO:0000256" key="1">
    <source>
        <dbReference type="ARBA" id="ARBA00001946"/>
    </source>
</evidence>
<evidence type="ECO:0000256" key="7">
    <source>
        <dbReference type="ARBA" id="ARBA00022475"/>
    </source>
</evidence>
<evidence type="ECO:0000256" key="17">
    <source>
        <dbReference type="ARBA" id="ARBA00048623"/>
    </source>
</evidence>
<dbReference type="UniPathway" id="UPA00148">
    <property type="reaction ID" value="UER00238"/>
</dbReference>
<keyword evidence="12 19" id="KW-1133">Transmembrane helix</keyword>
<evidence type="ECO:0000256" key="3">
    <source>
        <dbReference type="ARBA" id="ARBA00004663"/>
    </source>
</evidence>
<dbReference type="STRING" id="69960.SAMN05421720_11155"/>
<proteinExistence type="inferred from homology"/>
<evidence type="ECO:0000256" key="16">
    <source>
        <dbReference type="ARBA" id="ARBA00032853"/>
    </source>
</evidence>
<comment type="subcellular location">
    <subcellularLocation>
        <location evidence="2 19">Cell membrane</location>
        <topology evidence="2 19">Multi-pass membrane protein</topology>
    </subcellularLocation>
</comment>
<evidence type="ECO:0000256" key="11">
    <source>
        <dbReference type="ARBA" id="ARBA00022842"/>
    </source>
</evidence>
<dbReference type="InterPro" id="IPR003805">
    <property type="entry name" value="CobS"/>
</dbReference>
<dbReference type="Pfam" id="PF02654">
    <property type="entry name" value="CobS"/>
    <property type="match status" value="1"/>
</dbReference>
<dbReference type="GO" id="GO:0008818">
    <property type="term" value="F:cobalamin 5'-phosphate synthase activity"/>
    <property type="evidence" value="ECO:0007669"/>
    <property type="project" value="UniProtKB-UniRule"/>
</dbReference>
<dbReference type="PANTHER" id="PTHR34148:SF1">
    <property type="entry name" value="ADENOSYLCOBINAMIDE-GDP RIBAZOLETRANSFERASE"/>
    <property type="match status" value="1"/>
</dbReference>
<evidence type="ECO:0000256" key="10">
    <source>
        <dbReference type="ARBA" id="ARBA00022692"/>
    </source>
</evidence>
<dbReference type="Proteomes" id="UP000199412">
    <property type="component" value="Unassembled WGS sequence"/>
</dbReference>
<protein>
    <recommendedName>
        <fullName evidence="6 19">Adenosylcobinamide-GDP ribazoletransferase</fullName>
        <ecNumber evidence="5 19">2.7.8.26</ecNumber>
    </recommendedName>
    <alternativeName>
        <fullName evidence="16 19">Cobalamin synthase</fullName>
    </alternativeName>
    <alternativeName>
        <fullName evidence="15 19">Cobalamin-5'-phosphate synthase</fullName>
    </alternativeName>
</protein>
<evidence type="ECO:0000256" key="5">
    <source>
        <dbReference type="ARBA" id="ARBA00013200"/>
    </source>
</evidence>
<evidence type="ECO:0000256" key="15">
    <source>
        <dbReference type="ARBA" id="ARBA00032605"/>
    </source>
</evidence>
<dbReference type="HAMAP" id="MF_00719">
    <property type="entry name" value="CobS"/>
    <property type="match status" value="1"/>
</dbReference>
<evidence type="ECO:0000313" key="20">
    <source>
        <dbReference type="EMBL" id="SDE74903.1"/>
    </source>
</evidence>
<evidence type="ECO:0000256" key="19">
    <source>
        <dbReference type="HAMAP-Rule" id="MF_00719"/>
    </source>
</evidence>
<dbReference type="OrthoDB" id="9794626at2"/>